<keyword evidence="3 8" id="KW-0812">Transmembrane</keyword>
<feature type="transmembrane region" description="Helical" evidence="8">
    <location>
        <begin position="486"/>
        <end position="505"/>
    </location>
</feature>
<dbReference type="HOGENOM" id="CLU_007946_12_1_1"/>
<dbReference type="PANTHER" id="PTHR43341:SF6">
    <property type="entry name" value="AMINO ACID TRANSPORTER (EUROFUNG)"/>
    <property type="match status" value="1"/>
</dbReference>
<accession>S3D6T6</accession>
<feature type="transmembrane region" description="Helical" evidence="8">
    <location>
        <begin position="318"/>
        <end position="342"/>
    </location>
</feature>
<gene>
    <name evidence="10" type="ORF">F503_06896</name>
</gene>
<evidence type="ECO:0000313" key="11">
    <source>
        <dbReference type="Proteomes" id="UP000016923"/>
    </source>
</evidence>
<feature type="transmembrane region" description="Helical" evidence="8">
    <location>
        <begin position="183"/>
        <end position="206"/>
    </location>
</feature>
<sequence>MAFAENEKATGVGAVPGATDGPADDSASSIDISDHKSLHRQLTNRQIQLFAIGGSIGTSVFVVMGTGLASGGPLALLLAYAFYSFIVGLVTNCEAEMAVFMPVNAAFIRHAGKWIDPAWGFMVGWNYFFYIGVCIPLEITAVSLILQYWTDKIPTAAVIVICIIFYISINVFAVDVYGETEFWLASGKVILLLIVFCFTFITMVGGNPQRDAYGFRNWTKPGVFVPYIDTGSLGKFEGFLSCLFQASYVVAGPDYLSIVAGEVKHPRRALKAAFKTMYLRFGVIFIGSALAIGIVVAANDPALVDVVSGNTSTSTAAASPYVIAMNNMGISVLPSFCNALLLTSIFSAGNSYTYATTRSLYGLAVDGYAPRFLTRCTAKGIPVYCLAVAMLFSALAFLQLGNGSNTVLHWIINVATAGGLIDYITITLTYLCFRRALQVQGIDRATLPYKGWFQPYQTYFAMGVMFVILFTYGYTAFYPWSVGNFFIYYSMLLVAPCTFTFWKVYKKTKFVQPHEADLVWDRPIIDAYESTLEPEAGFWTEVGHIFLIGRTKQQSVA</sequence>
<dbReference type="Pfam" id="PF00324">
    <property type="entry name" value="AA_permease"/>
    <property type="match status" value="1"/>
</dbReference>
<dbReference type="Gene3D" id="1.20.1740.10">
    <property type="entry name" value="Amino acid/polyamine transporter I"/>
    <property type="match status" value="1"/>
</dbReference>
<feature type="transmembrane region" description="Helical" evidence="8">
    <location>
        <begin position="156"/>
        <end position="177"/>
    </location>
</feature>
<evidence type="ECO:0000256" key="1">
    <source>
        <dbReference type="ARBA" id="ARBA00004141"/>
    </source>
</evidence>
<dbReference type="GO" id="GO:0016020">
    <property type="term" value="C:membrane"/>
    <property type="evidence" value="ECO:0007669"/>
    <property type="project" value="UniProtKB-SubCell"/>
</dbReference>
<keyword evidence="4" id="KW-0029">Amino-acid transport</keyword>
<dbReference type="PIRSF" id="PIRSF006060">
    <property type="entry name" value="AA_transporter"/>
    <property type="match status" value="1"/>
</dbReference>
<feature type="domain" description="Amino acid permease/ SLC12A" evidence="9">
    <location>
        <begin position="47"/>
        <end position="512"/>
    </location>
</feature>
<feature type="transmembrane region" description="Helical" evidence="8">
    <location>
        <begin position="459"/>
        <end position="480"/>
    </location>
</feature>
<feature type="transmembrane region" description="Helical" evidence="8">
    <location>
        <begin position="127"/>
        <end position="149"/>
    </location>
</feature>
<dbReference type="Proteomes" id="UP000016923">
    <property type="component" value="Unassembled WGS sequence"/>
</dbReference>
<keyword evidence="11" id="KW-1185">Reference proteome</keyword>
<proteinExistence type="predicted"/>
<evidence type="ECO:0000256" key="7">
    <source>
        <dbReference type="SAM" id="MobiDB-lite"/>
    </source>
</evidence>
<reference evidence="10 11" key="1">
    <citation type="journal article" date="2013" name="BMC Genomics">
        <title>The genome and transcriptome of the pine saprophyte Ophiostoma piceae, and a comparison with the bark beetle-associated pine pathogen Grosmannia clavigera.</title>
        <authorList>
            <person name="Haridas S."/>
            <person name="Wang Y."/>
            <person name="Lim L."/>
            <person name="Massoumi Alamouti S."/>
            <person name="Jackman S."/>
            <person name="Docking R."/>
            <person name="Robertson G."/>
            <person name="Birol I."/>
            <person name="Bohlmann J."/>
            <person name="Breuil C."/>
        </authorList>
    </citation>
    <scope>NUCLEOTIDE SEQUENCE [LARGE SCALE GENOMIC DNA]</scope>
    <source>
        <strain evidence="10 11">UAMH 11346</strain>
    </source>
</reference>
<evidence type="ECO:0000256" key="8">
    <source>
        <dbReference type="SAM" id="Phobius"/>
    </source>
</evidence>
<dbReference type="PANTHER" id="PTHR43341">
    <property type="entry name" value="AMINO ACID PERMEASE"/>
    <property type="match status" value="1"/>
</dbReference>
<dbReference type="OrthoDB" id="10062876at2759"/>
<dbReference type="FunFam" id="1.20.1740.10:FF:000006">
    <property type="entry name" value="General amino acid permease"/>
    <property type="match status" value="1"/>
</dbReference>
<feature type="transmembrane region" description="Helical" evidence="8">
    <location>
        <begin position="277"/>
        <end position="298"/>
    </location>
</feature>
<feature type="region of interest" description="Disordered" evidence="7">
    <location>
        <begin position="1"/>
        <end position="29"/>
    </location>
</feature>
<dbReference type="VEuPathDB" id="FungiDB:F503_06896"/>
<dbReference type="InterPro" id="IPR050524">
    <property type="entry name" value="APC_YAT"/>
</dbReference>
<name>S3D6T6_OPHP1</name>
<protein>
    <submittedName>
        <fullName evidence="10">General amino acid permease agp2</fullName>
    </submittedName>
</protein>
<dbReference type="eggNOG" id="KOG1286">
    <property type="taxonomic scope" value="Eukaryota"/>
</dbReference>
<evidence type="ECO:0000256" key="3">
    <source>
        <dbReference type="ARBA" id="ARBA00022692"/>
    </source>
</evidence>
<comment type="subcellular location">
    <subcellularLocation>
        <location evidence="1">Membrane</location>
        <topology evidence="1">Multi-pass membrane protein</topology>
    </subcellularLocation>
</comment>
<keyword evidence="5 8" id="KW-1133">Transmembrane helix</keyword>
<feature type="transmembrane region" description="Helical" evidence="8">
    <location>
        <begin position="49"/>
        <end position="68"/>
    </location>
</feature>
<dbReference type="STRING" id="1262450.S3D6T6"/>
<evidence type="ECO:0000256" key="6">
    <source>
        <dbReference type="ARBA" id="ARBA00023136"/>
    </source>
</evidence>
<feature type="transmembrane region" description="Helical" evidence="8">
    <location>
        <begin position="381"/>
        <end position="401"/>
    </location>
</feature>
<dbReference type="OMA" id="TICIATY"/>
<evidence type="ECO:0000256" key="5">
    <source>
        <dbReference type="ARBA" id="ARBA00022989"/>
    </source>
</evidence>
<evidence type="ECO:0000256" key="4">
    <source>
        <dbReference type="ARBA" id="ARBA00022970"/>
    </source>
</evidence>
<dbReference type="EMBL" id="KE148147">
    <property type="protein sequence ID" value="EPE09120.1"/>
    <property type="molecule type" value="Genomic_DNA"/>
</dbReference>
<evidence type="ECO:0000313" key="10">
    <source>
        <dbReference type="EMBL" id="EPE09120.1"/>
    </source>
</evidence>
<dbReference type="AlphaFoldDB" id="S3D6T6"/>
<keyword evidence="6 8" id="KW-0472">Membrane</keyword>
<dbReference type="GO" id="GO:0015171">
    <property type="term" value="F:amino acid transmembrane transporter activity"/>
    <property type="evidence" value="ECO:0007669"/>
    <property type="project" value="TreeGrafter"/>
</dbReference>
<evidence type="ECO:0000259" key="9">
    <source>
        <dbReference type="Pfam" id="PF00324"/>
    </source>
</evidence>
<dbReference type="InterPro" id="IPR004841">
    <property type="entry name" value="AA-permease/SLC12A_dom"/>
</dbReference>
<organism evidence="10 11">
    <name type="scientific">Ophiostoma piceae (strain UAMH 11346)</name>
    <name type="common">Sap stain fungus</name>
    <dbReference type="NCBI Taxonomy" id="1262450"/>
    <lineage>
        <taxon>Eukaryota</taxon>
        <taxon>Fungi</taxon>
        <taxon>Dikarya</taxon>
        <taxon>Ascomycota</taxon>
        <taxon>Pezizomycotina</taxon>
        <taxon>Sordariomycetes</taxon>
        <taxon>Sordariomycetidae</taxon>
        <taxon>Ophiostomatales</taxon>
        <taxon>Ophiostomataceae</taxon>
        <taxon>Ophiostoma</taxon>
    </lineage>
</organism>
<keyword evidence="2" id="KW-0813">Transport</keyword>
<evidence type="ECO:0000256" key="2">
    <source>
        <dbReference type="ARBA" id="ARBA00022448"/>
    </source>
</evidence>
<feature type="transmembrane region" description="Helical" evidence="8">
    <location>
        <begin position="407"/>
        <end position="433"/>
    </location>
</feature>